<dbReference type="KEGG" id="uam:UABAM_03235"/>
<gene>
    <name evidence="2" type="ORF">UABAM_03235</name>
</gene>
<organism evidence="2 3">
    <name type="scientific">Uabimicrobium amorphum</name>
    <dbReference type="NCBI Taxonomy" id="2596890"/>
    <lineage>
        <taxon>Bacteria</taxon>
        <taxon>Pseudomonadati</taxon>
        <taxon>Planctomycetota</taxon>
        <taxon>Candidatus Uabimicrobiia</taxon>
        <taxon>Candidatus Uabimicrobiales</taxon>
        <taxon>Candidatus Uabimicrobiaceae</taxon>
        <taxon>Candidatus Uabimicrobium</taxon>
    </lineage>
</organism>
<dbReference type="EMBL" id="AP019860">
    <property type="protein sequence ID" value="BBM84874.1"/>
    <property type="molecule type" value="Genomic_DNA"/>
</dbReference>
<protein>
    <submittedName>
        <fullName evidence="2">Uncharacterized protein</fullName>
    </submittedName>
</protein>
<evidence type="ECO:0000256" key="1">
    <source>
        <dbReference type="SAM" id="SignalP"/>
    </source>
</evidence>
<evidence type="ECO:0000313" key="2">
    <source>
        <dbReference type="EMBL" id="BBM84874.1"/>
    </source>
</evidence>
<dbReference type="RefSeq" id="WP_173013351.1">
    <property type="nucleotide sequence ID" value="NZ_AP019860.1"/>
</dbReference>
<keyword evidence="3" id="KW-1185">Reference proteome</keyword>
<reference evidence="2 3" key="1">
    <citation type="submission" date="2019-08" db="EMBL/GenBank/DDBJ databases">
        <title>Complete genome sequence of Candidatus Uab amorphum.</title>
        <authorList>
            <person name="Shiratori T."/>
            <person name="Suzuki S."/>
            <person name="Kakizawa Y."/>
            <person name="Ishida K."/>
        </authorList>
    </citation>
    <scope>NUCLEOTIDE SEQUENCE [LARGE SCALE GENOMIC DNA]</scope>
    <source>
        <strain evidence="2 3">SRT547</strain>
    </source>
</reference>
<keyword evidence="1" id="KW-0732">Signal</keyword>
<dbReference type="InterPro" id="IPR013431">
    <property type="entry name" value="Delta_60_rpt"/>
</dbReference>
<dbReference type="PROSITE" id="PS51257">
    <property type="entry name" value="PROKAR_LIPOPROTEIN"/>
    <property type="match status" value="1"/>
</dbReference>
<feature type="chain" id="PRO_5025053546" evidence="1">
    <location>
        <begin position="23"/>
        <end position="476"/>
    </location>
</feature>
<feature type="signal peptide" evidence="1">
    <location>
        <begin position="1"/>
        <end position="22"/>
    </location>
</feature>
<dbReference type="Proteomes" id="UP000326354">
    <property type="component" value="Chromosome"/>
</dbReference>
<evidence type="ECO:0000313" key="3">
    <source>
        <dbReference type="Proteomes" id="UP000326354"/>
    </source>
</evidence>
<name>A0A5S9F4V2_UABAM</name>
<dbReference type="AlphaFoldDB" id="A0A5S9F4V2"/>
<proteinExistence type="predicted"/>
<dbReference type="Pfam" id="PF17164">
    <property type="entry name" value="DUF5122"/>
    <property type="match status" value="2"/>
</dbReference>
<accession>A0A5S9F4V2</accession>
<dbReference type="Gene3D" id="2.80.10.50">
    <property type="match status" value="2"/>
</dbReference>
<sequence>MFPTKLRFFTIMLMMAALILVGCDGGDGGDNNDDNNNGVGNIDANFGNAGVLLVEAQGQEIVEPEQDAQNIAAQNRNEQQRRELLFANRINDLQRRPNDRFRAAGDDILEAVDFNAAQNKIAYAGITDTVITKVMIAVTDVNGVLDVTFGGDGRVAIDADAANIGDIVVNGVVMQDDGKVTVVGTRTQAGNQDVLAVQVNADGTVDNTFGVNGVAAFANLEGGANQQDQGNSAVLSGGNIVIGRSGTFDGATFRAGILIIDNTGAVVSNFSSGADNSTCLNATVDGNGKLIGVGARAAGSQVFRLNADGTADATFDGVDGIIEVAGSDFVSVVTDAANNVIIAGRDQATTDTFLTRRLDVGGAIDAAFNGGADLVFEPKVGGDNQFGTDVFLRGTQIVVVGGGAAGGDVFGFVTILDAAGNIVSTFESEGILDDDVINEDFKEGFVEPASNRVVAVGQAVEDGQNTFDGVGIRVID</sequence>